<keyword evidence="3 6" id="KW-0815">Transposition</keyword>
<evidence type="ECO:0000256" key="6">
    <source>
        <dbReference type="RuleBase" id="RU365089"/>
    </source>
</evidence>
<dbReference type="EMBL" id="JBHTJF010000007">
    <property type="protein sequence ID" value="MFD0942479.1"/>
    <property type="molecule type" value="Genomic_DNA"/>
</dbReference>
<proteinExistence type="inferred from homology"/>
<protein>
    <recommendedName>
        <fullName evidence="6">Mutator family transposase</fullName>
    </recommendedName>
</protein>
<dbReference type="PROSITE" id="PS01007">
    <property type="entry name" value="TRANSPOSASE_MUTATOR"/>
    <property type="match status" value="1"/>
</dbReference>
<dbReference type="InterPro" id="IPR001207">
    <property type="entry name" value="Transposase_mutator"/>
</dbReference>
<organism evidence="7 8">
    <name type="scientific">Savagea faecisuis</name>
    <dbReference type="NCBI Taxonomy" id="1274803"/>
    <lineage>
        <taxon>Bacteria</taxon>
        <taxon>Bacillati</taxon>
        <taxon>Bacillota</taxon>
        <taxon>Bacilli</taxon>
        <taxon>Bacillales</taxon>
        <taxon>Caryophanaceae</taxon>
        <taxon>Savagea</taxon>
    </lineage>
</organism>
<reference evidence="8" key="1">
    <citation type="journal article" date="2019" name="Int. J. Syst. Evol. Microbiol.">
        <title>The Global Catalogue of Microorganisms (GCM) 10K type strain sequencing project: providing services to taxonomists for standard genome sequencing and annotation.</title>
        <authorList>
            <consortium name="The Broad Institute Genomics Platform"/>
            <consortium name="The Broad Institute Genome Sequencing Center for Infectious Disease"/>
            <person name="Wu L."/>
            <person name="Ma J."/>
        </authorList>
    </citation>
    <scope>NUCLEOTIDE SEQUENCE [LARGE SCALE GENOMIC DNA]</scope>
    <source>
        <strain evidence="8">CCUG 63563</strain>
    </source>
</reference>
<keyword evidence="6" id="KW-0814">Transposable element</keyword>
<evidence type="ECO:0000256" key="4">
    <source>
        <dbReference type="ARBA" id="ARBA00023125"/>
    </source>
</evidence>
<name>A0ABW3GUF1_9BACL</name>
<evidence type="ECO:0000256" key="5">
    <source>
        <dbReference type="ARBA" id="ARBA00023172"/>
    </source>
</evidence>
<evidence type="ECO:0000313" key="8">
    <source>
        <dbReference type="Proteomes" id="UP001596976"/>
    </source>
</evidence>
<dbReference type="Pfam" id="PF00872">
    <property type="entry name" value="Transposase_mut"/>
    <property type="match status" value="1"/>
</dbReference>
<dbReference type="Proteomes" id="UP001596976">
    <property type="component" value="Unassembled WGS sequence"/>
</dbReference>
<sequence length="401" mass="46455">MNQFTTEIVDALVKKQDITEVFRSHLEMAINSLLATELTEFLDYEKYDRIGFNSGNSRNGSYSRTLHTEYGDLTLQIPRDRNGEFKQQTVAPYKRSNDTLEKTVIHLFKKGITMAEIAQLIEKMYGHHYTPQTISNMTKAVSETVEAFNNRSLHNRYVCVYLDATYIAVRRDTVSKEAVYIAVGIREDGSKEVLAYTIAPTESAYNWQELLEELKDRGVEDVLLFISDGLKGMADAVFTVFPKAKYQVCLVHVAHNIMHKVRVEDRKEVCEDFKTIHQAKDAEAAKESLETFCEKWGKSYKKVAQGLLENPYLLTFYGFPKAIWRSIYSTNLIESFNKQIKKYTKRKEQFPNEESLERFLVTQFEDYNQRFATRCHIGFNQARAELEEMFEQLHELAAPAL</sequence>
<evidence type="ECO:0000256" key="3">
    <source>
        <dbReference type="ARBA" id="ARBA00022578"/>
    </source>
</evidence>
<keyword evidence="8" id="KW-1185">Reference proteome</keyword>
<accession>A0ABW3GUF1</accession>
<keyword evidence="5 6" id="KW-0233">DNA recombination</keyword>
<keyword evidence="4 6" id="KW-0238">DNA-binding</keyword>
<dbReference type="PANTHER" id="PTHR33217:SF8">
    <property type="entry name" value="MUTATOR FAMILY TRANSPOSASE"/>
    <property type="match status" value="1"/>
</dbReference>
<evidence type="ECO:0000313" key="7">
    <source>
        <dbReference type="EMBL" id="MFD0942479.1"/>
    </source>
</evidence>
<dbReference type="PANTHER" id="PTHR33217">
    <property type="entry name" value="TRANSPOSASE FOR INSERTION SEQUENCE ELEMENT IS1081"/>
    <property type="match status" value="1"/>
</dbReference>
<dbReference type="NCBIfam" id="NF033543">
    <property type="entry name" value="transpos_IS256"/>
    <property type="match status" value="1"/>
</dbReference>
<evidence type="ECO:0000256" key="1">
    <source>
        <dbReference type="ARBA" id="ARBA00002190"/>
    </source>
</evidence>
<evidence type="ECO:0000256" key="2">
    <source>
        <dbReference type="ARBA" id="ARBA00010961"/>
    </source>
</evidence>
<comment type="function">
    <text evidence="1 6">Required for the transposition of the insertion element.</text>
</comment>
<comment type="similarity">
    <text evidence="2 6">Belongs to the transposase mutator family.</text>
</comment>
<dbReference type="RefSeq" id="WP_381009007.1">
    <property type="nucleotide sequence ID" value="NZ_JBHTJF010000007.1"/>
</dbReference>
<comment type="caution">
    <text evidence="7">The sequence shown here is derived from an EMBL/GenBank/DDBJ whole genome shotgun (WGS) entry which is preliminary data.</text>
</comment>
<gene>
    <name evidence="7" type="ORF">ACFQ0V_01680</name>
</gene>